<sequence>MKYFYSPQRNMLYPSITRSRYEDAGTWPADAREVSKVIYDEFGVNPPPEGMVRSPDTAGMPQWVAIGEQAAYARRAQAVNWIDATADRARASDRSVGRYLDAEYQLVAQALADYRAHPDAEVPESIQSYATAEGLTVEDAAQQIAEAAARVQERLQDVRRIRLAGKAAIRDASDDADFMETARPFVDQLEALATTADA</sequence>
<evidence type="ECO:0000313" key="2">
    <source>
        <dbReference type="Proteomes" id="UP000244934"/>
    </source>
</evidence>
<reference evidence="2" key="1">
    <citation type="submission" date="2018-03" db="EMBL/GenBank/DDBJ databases">
        <authorList>
            <person name="Navarro De La Torre S."/>
        </authorList>
    </citation>
    <scope>NUCLEOTIDE SEQUENCE [LARGE SCALE GENOMIC DNA]</scope>
    <source>
        <strain evidence="2">EAod3</strain>
    </source>
</reference>
<dbReference type="EMBL" id="ONZI01000002">
    <property type="protein sequence ID" value="SPJ33433.1"/>
    <property type="molecule type" value="Genomic_DNA"/>
</dbReference>
<proteinExistence type="predicted"/>
<dbReference type="AlphaFoldDB" id="A0A2R8CKR9"/>
<organism evidence="1 2">
    <name type="scientific">Kushneria phyllosphaerae</name>
    <dbReference type="NCBI Taxonomy" id="2100822"/>
    <lineage>
        <taxon>Bacteria</taxon>
        <taxon>Pseudomonadati</taxon>
        <taxon>Pseudomonadota</taxon>
        <taxon>Gammaproteobacteria</taxon>
        <taxon>Oceanospirillales</taxon>
        <taxon>Halomonadaceae</taxon>
        <taxon>Kushneria</taxon>
    </lineage>
</organism>
<evidence type="ECO:0000313" key="1">
    <source>
        <dbReference type="EMBL" id="SPJ33433.1"/>
    </source>
</evidence>
<keyword evidence="2" id="KW-1185">Reference proteome</keyword>
<accession>A0A2R8CKR9</accession>
<protein>
    <submittedName>
        <fullName evidence="1">Uncharacterized protein</fullName>
    </submittedName>
</protein>
<name>A0A2R8CKR9_9GAMM</name>
<dbReference type="Proteomes" id="UP000244934">
    <property type="component" value="Unassembled WGS sequence"/>
</dbReference>
<gene>
    <name evidence="1" type="ORF">KSP9073_01442</name>
</gene>